<proteinExistence type="predicted"/>
<comment type="caution">
    <text evidence="1">The sequence shown here is derived from an EMBL/GenBank/DDBJ whole genome shotgun (WGS) entry which is preliminary data.</text>
</comment>
<reference evidence="1 2" key="1">
    <citation type="journal article" date="2020" name="Microb. Genom.">
        <title>Genetic diversity of clinical and environmental Mucorales isolates obtained from an investigation of mucormycosis cases among solid organ transplant recipients.</title>
        <authorList>
            <person name="Nguyen M.H."/>
            <person name="Kaul D."/>
            <person name="Muto C."/>
            <person name="Cheng S.J."/>
            <person name="Richter R.A."/>
            <person name="Bruno V.M."/>
            <person name="Liu G."/>
            <person name="Beyhan S."/>
            <person name="Sundermann A.J."/>
            <person name="Mounaud S."/>
            <person name="Pasculle A.W."/>
            <person name="Nierman W.C."/>
            <person name="Driscoll E."/>
            <person name="Cumbie R."/>
            <person name="Clancy C.J."/>
            <person name="Dupont C.L."/>
        </authorList>
    </citation>
    <scope>NUCLEOTIDE SEQUENCE [LARGE SCALE GENOMIC DNA]</scope>
    <source>
        <strain evidence="1 2">GL24</strain>
    </source>
</reference>
<name>A0A9P6YR05_9FUNG</name>
<dbReference type="Proteomes" id="UP000740926">
    <property type="component" value="Unassembled WGS sequence"/>
</dbReference>
<organism evidence="1 2">
    <name type="scientific">Rhizopus delemar</name>
    <dbReference type="NCBI Taxonomy" id="936053"/>
    <lineage>
        <taxon>Eukaryota</taxon>
        <taxon>Fungi</taxon>
        <taxon>Fungi incertae sedis</taxon>
        <taxon>Mucoromycota</taxon>
        <taxon>Mucoromycotina</taxon>
        <taxon>Mucoromycetes</taxon>
        <taxon>Mucorales</taxon>
        <taxon>Mucorineae</taxon>
        <taxon>Rhizopodaceae</taxon>
        <taxon>Rhizopus</taxon>
    </lineage>
</organism>
<evidence type="ECO:0000313" key="2">
    <source>
        <dbReference type="Proteomes" id="UP000740926"/>
    </source>
</evidence>
<gene>
    <name evidence="1" type="ORF">G6F50_012748</name>
</gene>
<sequence length="120" mass="13105">MASSSKGKKKSVDTSKIAQVEDQMANLTVSPSDSIRAANNNDVPSAFQLPPQYQPRAARVNEPPIYDGTPGTLANFITHAKICINVDCSPFVNEISKICFLCSFMLGHAFSWAQPFLDVR</sequence>
<evidence type="ECO:0000313" key="1">
    <source>
        <dbReference type="EMBL" id="KAG1556359.1"/>
    </source>
</evidence>
<protein>
    <recommendedName>
        <fullName evidence="3">DUF4939 domain-containing protein</fullName>
    </recommendedName>
</protein>
<evidence type="ECO:0008006" key="3">
    <source>
        <dbReference type="Google" id="ProtNLM"/>
    </source>
</evidence>
<dbReference type="EMBL" id="JAANIU010004275">
    <property type="protein sequence ID" value="KAG1556359.1"/>
    <property type="molecule type" value="Genomic_DNA"/>
</dbReference>
<dbReference type="AlphaFoldDB" id="A0A9P6YR05"/>
<accession>A0A9P6YR05</accession>
<keyword evidence="2" id="KW-1185">Reference proteome</keyword>